<comment type="caution">
    <text evidence="2">The sequence shown here is derived from an EMBL/GenBank/DDBJ whole genome shotgun (WGS) entry which is preliminary data.</text>
</comment>
<keyword evidence="1" id="KW-0732">Signal</keyword>
<evidence type="ECO:0000256" key="1">
    <source>
        <dbReference type="SAM" id="SignalP"/>
    </source>
</evidence>
<evidence type="ECO:0008006" key="4">
    <source>
        <dbReference type="Google" id="ProtNLM"/>
    </source>
</evidence>
<protein>
    <recommendedName>
        <fullName evidence="4">Sulfur globule protein</fullName>
    </recommendedName>
</protein>
<evidence type="ECO:0000313" key="2">
    <source>
        <dbReference type="EMBL" id="PWE55055.1"/>
    </source>
</evidence>
<sequence length="66" mass="7542">MRNFLLAAATAATLVISFAAPSFAGGYYGGYQSYDSYDYRPSCFIKKIRTYDYYGNVYIKKIRVCH</sequence>
<dbReference type="AlphaFoldDB" id="A0A2U2DP25"/>
<keyword evidence="3" id="KW-1185">Reference proteome</keyword>
<dbReference type="EMBL" id="QFBC01000007">
    <property type="protein sequence ID" value="PWE55055.1"/>
    <property type="molecule type" value="Genomic_DNA"/>
</dbReference>
<accession>A0A2U2DP25</accession>
<name>A0A2U2DP25_9HYPH</name>
<evidence type="ECO:0000313" key="3">
    <source>
        <dbReference type="Proteomes" id="UP000245252"/>
    </source>
</evidence>
<dbReference type="RefSeq" id="WP_109459353.1">
    <property type="nucleotide sequence ID" value="NZ_QFBC01000007.1"/>
</dbReference>
<feature type="signal peptide" evidence="1">
    <location>
        <begin position="1"/>
        <end position="24"/>
    </location>
</feature>
<gene>
    <name evidence="2" type="ORF">DEM27_16525</name>
</gene>
<feature type="chain" id="PRO_5015757367" description="Sulfur globule protein" evidence="1">
    <location>
        <begin position="25"/>
        <end position="66"/>
    </location>
</feature>
<proteinExistence type="predicted"/>
<reference evidence="2 3" key="1">
    <citation type="submission" date="2018-05" db="EMBL/GenBank/DDBJ databases">
        <title>The draft genome of strain NS-104.</title>
        <authorList>
            <person name="Hang P."/>
            <person name="Jiang J."/>
        </authorList>
    </citation>
    <scope>NUCLEOTIDE SEQUENCE [LARGE SCALE GENOMIC DNA]</scope>
    <source>
        <strain evidence="2 3">NS-104</strain>
    </source>
</reference>
<organism evidence="2 3">
    <name type="scientific">Metarhizobium album</name>
    <dbReference type="NCBI Taxonomy" id="2182425"/>
    <lineage>
        <taxon>Bacteria</taxon>
        <taxon>Pseudomonadati</taxon>
        <taxon>Pseudomonadota</taxon>
        <taxon>Alphaproteobacteria</taxon>
        <taxon>Hyphomicrobiales</taxon>
        <taxon>Rhizobiaceae</taxon>
        <taxon>Metarhizobium</taxon>
    </lineage>
</organism>
<dbReference type="Proteomes" id="UP000245252">
    <property type="component" value="Unassembled WGS sequence"/>
</dbReference>